<gene>
    <name evidence="9" type="ORF">ACFPYJ_12375</name>
</gene>
<comment type="caution">
    <text evidence="9">The sequence shown here is derived from an EMBL/GenBank/DDBJ whole genome shotgun (WGS) entry which is preliminary data.</text>
</comment>
<feature type="transmembrane region" description="Helical" evidence="7">
    <location>
        <begin position="152"/>
        <end position="173"/>
    </location>
</feature>
<feature type="transmembrane region" description="Helical" evidence="7">
    <location>
        <begin position="83"/>
        <end position="107"/>
    </location>
</feature>
<evidence type="ECO:0000256" key="3">
    <source>
        <dbReference type="ARBA" id="ARBA00022475"/>
    </source>
</evidence>
<dbReference type="Gene3D" id="1.10.3720.10">
    <property type="entry name" value="MetI-like"/>
    <property type="match status" value="1"/>
</dbReference>
<evidence type="ECO:0000256" key="4">
    <source>
        <dbReference type="ARBA" id="ARBA00022692"/>
    </source>
</evidence>
<feature type="transmembrane region" description="Helical" evidence="7">
    <location>
        <begin position="119"/>
        <end position="140"/>
    </location>
</feature>
<evidence type="ECO:0000259" key="8">
    <source>
        <dbReference type="PROSITE" id="PS50928"/>
    </source>
</evidence>
<feature type="transmembrane region" description="Helical" evidence="7">
    <location>
        <begin position="256"/>
        <end position="276"/>
    </location>
</feature>
<proteinExistence type="inferred from homology"/>
<dbReference type="Proteomes" id="UP001596047">
    <property type="component" value="Unassembled WGS sequence"/>
</dbReference>
<organism evidence="9 10">
    <name type="scientific">Paenibacillus solisilvae</name>
    <dbReference type="NCBI Taxonomy" id="2486751"/>
    <lineage>
        <taxon>Bacteria</taxon>
        <taxon>Bacillati</taxon>
        <taxon>Bacillota</taxon>
        <taxon>Bacilli</taxon>
        <taxon>Bacillales</taxon>
        <taxon>Paenibacillaceae</taxon>
        <taxon>Paenibacillus</taxon>
    </lineage>
</organism>
<keyword evidence="3" id="KW-1003">Cell membrane</keyword>
<dbReference type="RefSeq" id="WP_379188452.1">
    <property type="nucleotide sequence ID" value="NZ_JBHSOW010000043.1"/>
</dbReference>
<feature type="transmembrane region" description="Helical" evidence="7">
    <location>
        <begin position="20"/>
        <end position="43"/>
    </location>
</feature>
<dbReference type="SUPFAM" id="SSF161098">
    <property type="entry name" value="MetI-like"/>
    <property type="match status" value="1"/>
</dbReference>
<comment type="similarity">
    <text evidence="7">Belongs to the binding-protein-dependent transport system permease family.</text>
</comment>
<evidence type="ECO:0000256" key="5">
    <source>
        <dbReference type="ARBA" id="ARBA00022989"/>
    </source>
</evidence>
<name>A0ABW0VVI7_9BACL</name>
<reference evidence="10" key="1">
    <citation type="journal article" date="2019" name="Int. J. Syst. Evol. Microbiol.">
        <title>The Global Catalogue of Microorganisms (GCM) 10K type strain sequencing project: providing services to taxonomists for standard genome sequencing and annotation.</title>
        <authorList>
            <consortium name="The Broad Institute Genomics Platform"/>
            <consortium name="The Broad Institute Genome Sequencing Center for Infectious Disease"/>
            <person name="Wu L."/>
            <person name="Ma J."/>
        </authorList>
    </citation>
    <scope>NUCLEOTIDE SEQUENCE [LARGE SCALE GENOMIC DNA]</scope>
    <source>
        <strain evidence="10">CGMCC 1.3240</strain>
    </source>
</reference>
<evidence type="ECO:0000256" key="2">
    <source>
        <dbReference type="ARBA" id="ARBA00022448"/>
    </source>
</evidence>
<dbReference type="PROSITE" id="PS50928">
    <property type="entry name" value="ABC_TM1"/>
    <property type="match status" value="1"/>
</dbReference>
<evidence type="ECO:0000256" key="6">
    <source>
        <dbReference type="ARBA" id="ARBA00023136"/>
    </source>
</evidence>
<comment type="subcellular location">
    <subcellularLocation>
        <location evidence="1 7">Cell membrane</location>
        <topology evidence="1 7">Multi-pass membrane protein</topology>
    </subcellularLocation>
</comment>
<dbReference type="Pfam" id="PF00528">
    <property type="entry name" value="BPD_transp_1"/>
    <property type="match status" value="1"/>
</dbReference>
<keyword evidence="6 7" id="KW-0472">Membrane</keyword>
<keyword evidence="5 7" id="KW-1133">Transmembrane helix</keyword>
<dbReference type="PANTHER" id="PTHR43744:SF1">
    <property type="entry name" value="BINDING-PROTEIN-DEPENDENT TRANSPORT SYSTEMS INNER MEMBRANE COMPONENT"/>
    <property type="match status" value="1"/>
</dbReference>
<dbReference type="PANTHER" id="PTHR43744">
    <property type="entry name" value="ABC TRANSPORTER PERMEASE PROTEIN MG189-RELATED-RELATED"/>
    <property type="match status" value="1"/>
</dbReference>
<dbReference type="EMBL" id="JBHSOW010000043">
    <property type="protein sequence ID" value="MFC5649902.1"/>
    <property type="molecule type" value="Genomic_DNA"/>
</dbReference>
<protein>
    <submittedName>
        <fullName evidence="9">Carbohydrate ABC transporter permease</fullName>
    </submittedName>
</protein>
<dbReference type="InterPro" id="IPR035906">
    <property type="entry name" value="MetI-like_sf"/>
</dbReference>
<evidence type="ECO:0000313" key="9">
    <source>
        <dbReference type="EMBL" id="MFC5649902.1"/>
    </source>
</evidence>
<sequence length="290" mass="32371">MSYQGTKINPTRFHTSQFKFYAILIPLAVFMGLPIIFIIFHAFKPLDELFAYPPRFFVQKPTMKNFVQLFQQTSSSGIPLSRYLFNSVIVTTSVMFLSVFMSALAGYSLSKMKFKLRGALFEVNTLALMFVPIAVTIPRYLVIEEAGMIDTYWAHILPLLAMPIGLFLLKQFIDQVPEELKEAAVMDGAGEFTIFRKVIVPVIKPALATVAILSFQAVWNNVETSSLFVDDDSLKTIPFFMSTIVSVQGNSVAGQGMSAAATLIMFLPNLFIFVLLQSKVMNTMAHSGLK</sequence>
<feature type="transmembrane region" description="Helical" evidence="7">
    <location>
        <begin position="194"/>
        <end position="219"/>
    </location>
</feature>
<evidence type="ECO:0000256" key="1">
    <source>
        <dbReference type="ARBA" id="ARBA00004651"/>
    </source>
</evidence>
<evidence type="ECO:0000313" key="10">
    <source>
        <dbReference type="Proteomes" id="UP001596047"/>
    </source>
</evidence>
<keyword evidence="2 7" id="KW-0813">Transport</keyword>
<dbReference type="CDD" id="cd06261">
    <property type="entry name" value="TM_PBP2"/>
    <property type="match status" value="1"/>
</dbReference>
<dbReference type="InterPro" id="IPR000515">
    <property type="entry name" value="MetI-like"/>
</dbReference>
<keyword evidence="10" id="KW-1185">Reference proteome</keyword>
<feature type="domain" description="ABC transmembrane type-1" evidence="8">
    <location>
        <begin position="84"/>
        <end position="276"/>
    </location>
</feature>
<evidence type="ECO:0000256" key="7">
    <source>
        <dbReference type="RuleBase" id="RU363032"/>
    </source>
</evidence>
<accession>A0ABW0VVI7</accession>
<keyword evidence="4 7" id="KW-0812">Transmembrane</keyword>